<dbReference type="SMART" id="SM00027">
    <property type="entry name" value="EH"/>
    <property type="match status" value="1"/>
</dbReference>
<dbReference type="Gene3D" id="1.10.238.10">
    <property type="entry name" value="EF-hand"/>
    <property type="match status" value="2"/>
</dbReference>
<evidence type="ECO:0000313" key="4">
    <source>
        <dbReference type="Proteomes" id="UP001165083"/>
    </source>
</evidence>
<dbReference type="GO" id="GO:0005886">
    <property type="term" value="C:plasma membrane"/>
    <property type="evidence" value="ECO:0007669"/>
    <property type="project" value="TreeGrafter"/>
</dbReference>
<accession>A0A9W6TCC7</accession>
<dbReference type="PANTHER" id="PTHR11216">
    <property type="entry name" value="EH DOMAIN"/>
    <property type="match status" value="1"/>
</dbReference>
<dbReference type="Proteomes" id="UP001165083">
    <property type="component" value="Unassembled WGS sequence"/>
</dbReference>
<evidence type="ECO:0000259" key="1">
    <source>
        <dbReference type="PROSITE" id="PS50031"/>
    </source>
</evidence>
<protein>
    <submittedName>
        <fullName evidence="3">Unnamed protein product</fullName>
    </submittedName>
</protein>
<proteinExistence type="predicted"/>
<reference evidence="3" key="1">
    <citation type="submission" date="2023-04" db="EMBL/GenBank/DDBJ databases">
        <title>Phytophthora lilii NBRC 32176.</title>
        <authorList>
            <person name="Ichikawa N."/>
            <person name="Sato H."/>
            <person name="Tonouchi N."/>
        </authorList>
    </citation>
    <scope>NUCLEOTIDE SEQUENCE</scope>
    <source>
        <strain evidence="3">NBRC 32176</strain>
    </source>
</reference>
<evidence type="ECO:0000313" key="3">
    <source>
        <dbReference type="EMBL" id="GMF09807.1"/>
    </source>
</evidence>
<dbReference type="PROSITE" id="PS50222">
    <property type="entry name" value="EF_HAND_2"/>
    <property type="match status" value="1"/>
</dbReference>
<name>A0A9W6TCC7_9STRA</name>
<gene>
    <name evidence="3" type="ORF">Plil01_000067800</name>
</gene>
<feature type="domain" description="EF-hand" evidence="2">
    <location>
        <begin position="193"/>
        <end position="228"/>
    </location>
</feature>
<dbReference type="SUPFAM" id="SSF47473">
    <property type="entry name" value="EF-hand"/>
    <property type="match status" value="2"/>
</dbReference>
<dbReference type="Pfam" id="PF12763">
    <property type="entry name" value="EH"/>
    <property type="match status" value="1"/>
</dbReference>
<dbReference type="PROSITE" id="PS50031">
    <property type="entry name" value="EH"/>
    <property type="match status" value="1"/>
</dbReference>
<dbReference type="GO" id="GO:0016197">
    <property type="term" value="P:endosomal transport"/>
    <property type="evidence" value="ECO:0007669"/>
    <property type="project" value="TreeGrafter"/>
</dbReference>
<keyword evidence="4" id="KW-1185">Reference proteome</keyword>
<dbReference type="EMBL" id="BSXW01000019">
    <property type="protein sequence ID" value="GMF09807.1"/>
    <property type="molecule type" value="Genomic_DNA"/>
</dbReference>
<dbReference type="CDD" id="cd00052">
    <property type="entry name" value="EH"/>
    <property type="match status" value="1"/>
</dbReference>
<dbReference type="OrthoDB" id="524326at2759"/>
<dbReference type="GO" id="GO:0005737">
    <property type="term" value="C:cytoplasm"/>
    <property type="evidence" value="ECO:0007669"/>
    <property type="project" value="TreeGrafter"/>
</dbReference>
<dbReference type="InterPro" id="IPR011992">
    <property type="entry name" value="EF-hand-dom_pair"/>
</dbReference>
<feature type="domain" description="EH" evidence="1">
    <location>
        <begin position="44"/>
        <end position="146"/>
    </location>
</feature>
<dbReference type="InterPro" id="IPR000261">
    <property type="entry name" value="EH_dom"/>
</dbReference>
<dbReference type="AlphaFoldDB" id="A0A9W6TCC7"/>
<comment type="caution">
    <text evidence="3">The sequence shown here is derived from an EMBL/GenBank/DDBJ whole genome shotgun (WGS) entry which is preliminary data.</text>
</comment>
<dbReference type="GO" id="GO:0006897">
    <property type="term" value="P:endocytosis"/>
    <property type="evidence" value="ECO:0007669"/>
    <property type="project" value="TreeGrafter"/>
</dbReference>
<sequence>MNPQQHYATYTPQPQQFYGGGAAYATQSGGNAPLHAWTPPSPQEQQHFDMLFALVDEQRRNAVGGQQAVAFFTRSHLDKAVLREIWGISDTQRRSELSRNEFYVAMRLISMAQRGEQLSVQRFMQLAAMQYPLPMMEGVPPPQGMHPPAGNAVQSQGMQPVGGNAMPTPQVQTQTQQKFASPQASGAYAVTPDEKSKYDVVFQQYDTDRDGFLLGPEAVALFQMSGLDRNVSCSSGLGICCGSTDNDCCCFIGTAGYLVDGRRDTR</sequence>
<organism evidence="3 4">
    <name type="scientific">Phytophthora lilii</name>
    <dbReference type="NCBI Taxonomy" id="2077276"/>
    <lineage>
        <taxon>Eukaryota</taxon>
        <taxon>Sar</taxon>
        <taxon>Stramenopiles</taxon>
        <taxon>Oomycota</taxon>
        <taxon>Peronosporomycetes</taxon>
        <taxon>Peronosporales</taxon>
        <taxon>Peronosporaceae</taxon>
        <taxon>Phytophthora</taxon>
    </lineage>
</organism>
<dbReference type="GO" id="GO:0005509">
    <property type="term" value="F:calcium ion binding"/>
    <property type="evidence" value="ECO:0007669"/>
    <property type="project" value="InterPro"/>
</dbReference>
<dbReference type="InterPro" id="IPR002048">
    <property type="entry name" value="EF_hand_dom"/>
</dbReference>
<evidence type="ECO:0000259" key="2">
    <source>
        <dbReference type="PROSITE" id="PS50222"/>
    </source>
</evidence>